<name>A0A0C3S8Y6_PHLG1</name>
<gene>
    <name evidence="2" type="ORF">PHLGIDRAFT_14352</name>
</gene>
<proteinExistence type="predicted"/>
<dbReference type="AlphaFoldDB" id="A0A0C3S8Y6"/>
<feature type="region of interest" description="Disordered" evidence="1">
    <location>
        <begin position="1"/>
        <end position="36"/>
    </location>
</feature>
<dbReference type="OrthoDB" id="2803638at2759"/>
<evidence type="ECO:0000313" key="3">
    <source>
        <dbReference type="Proteomes" id="UP000053257"/>
    </source>
</evidence>
<dbReference type="Pfam" id="PF20414">
    <property type="entry name" value="DUF6698"/>
    <property type="match status" value="1"/>
</dbReference>
<organism evidence="2 3">
    <name type="scientific">Phlebiopsis gigantea (strain 11061_1 CR5-6)</name>
    <name type="common">White-rot fungus</name>
    <name type="synonym">Peniophora gigantea</name>
    <dbReference type="NCBI Taxonomy" id="745531"/>
    <lineage>
        <taxon>Eukaryota</taxon>
        <taxon>Fungi</taxon>
        <taxon>Dikarya</taxon>
        <taxon>Basidiomycota</taxon>
        <taxon>Agaricomycotina</taxon>
        <taxon>Agaricomycetes</taxon>
        <taxon>Polyporales</taxon>
        <taxon>Phanerochaetaceae</taxon>
        <taxon>Phlebiopsis</taxon>
    </lineage>
</organism>
<evidence type="ECO:0000313" key="2">
    <source>
        <dbReference type="EMBL" id="KIP05745.1"/>
    </source>
</evidence>
<feature type="region of interest" description="Disordered" evidence="1">
    <location>
        <begin position="528"/>
        <end position="566"/>
    </location>
</feature>
<reference evidence="2 3" key="1">
    <citation type="journal article" date="2014" name="PLoS Genet.">
        <title>Analysis of the Phlebiopsis gigantea genome, transcriptome and secretome provides insight into its pioneer colonization strategies of wood.</title>
        <authorList>
            <person name="Hori C."/>
            <person name="Ishida T."/>
            <person name="Igarashi K."/>
            <person name="Samejima M."/>
            <person name="Suzuki H."/>
            <person name="Master E."/>
            <person name="Ferreira P."/>
            <person name="Ruiz-Duenas F.J."/>
            <person name="Held B."/>
            <person name="Canessa P."/>
            <person name="Larrondo L.F."/>
            <person name="Schmoll M."/>
            <person name="Druzhinina I.S."/>
            <person name="Kubicek C.P."/>
            <person name="Gaskell J.A."/>
            <person name="Kersten P."/>
            <person name="St John F."/>
            <person name="Glasner J."/>
            <person name="Sabat G."/>
            <person name="Splinter BonDurant S."/>
            <person name="Syed K."/>
            <person name="Yadav J."/>
            <person name="Mgbeahuruike A.C."/>
            <person name="Kovalchuk A."/>
            <person name="Asiegbu F.O."/>
            <person name="Lackner G."/>
            <person name="Hoffmeister D."/>
            <person name="Rencoret J."/>
            <person name="Gutierrez A."/>
            <person name="Sun H."/>
            <person name="Lindquist E."/>
            <person name="Barry K."/>
            <person name="Riley R."/>
            <person name="Grigoriev I.V."/>
            <person name="Henrissat B."/>
            <person name="Kues U."/>
            <person name="Berka R.M."/>
            <person name="Martinez A.T."/>
            <person name="Covert S.F."/>
            <person name="Blanchette R.A."/>
            <person name="Cullen D."/>
        </authorList>
    </citation>
    <scope>NUCLEOTIDE SEQUENCE [LARGE SCALE GENOMIC DNA]</scope>
    <source>
        <strain evidence="2 3">11061_1 CR5-6</strain>
    </source>
</reference>
<sequence length="740" mass="79511">MSARGQSFALPASDDESSSSDSDIDGDGSGAGRQRRHQAEIALPAGSSSLNITQVQEALHTLQLQCELDQRLLQEQAREMACNRLGSDRRPVVAAQITVSTTSQAQAATQPSYTISAASSASAGAGTRTIPPNDNAPYGPYARRFAVLVFPFLKADDFTRSFSEITHDGSARYLSDEHREHGITADIYYHFPTSCHEGLRSGHRAIMSHILDAMSGARSQAVNAVKDARNAIFDTLPPDVRALISQKNWDDPRLSGFLRGNAVNADDYSRPFALLLYSPTHQGDIRGLYQAPWLFKLAAVLLWGASANDVDRSSAPPSNCNGVKWKVTDITPGFIAFCCILACFLLGPNKSFGQIGSTTKTDYKAAHAFYRDNLGKNLQTNKKWALKVIKVWKEQVLRPIGGGPLPSASRSRGVHAEAADADAVLMQQMEEDISSEDELDALGLQPTSKDHPLPTASTPGVTMAAVPREVPPTANRPNNSMFNANSHVLASIAAEESDLADLQVALARPPSPILVADASGNPVHILPKATSAPADSPESEGPVAKRVTRSRGAGARESTKSGNKPSKKKNLFLHAIVCFGDASRLPSSAAMLFGPIATLALLLSLICMTMQPPPLPLSLSRIFACRHAPRKQPLAHYLPVPHFPQPVVLVVVLCFAYGRPLHILELDVGTGIIKLTAGGVLAAYAIPPQMFWTLRVSVHPLDWVDLATDMPLTTPSDHPFGLVLGADIIYGLDLRAQTRA</sequence>
<evidence type="ECO:0000256" key="1">
    <source>
        <dbReference type="SAM" id="MobiDB-lite"/>
    </source>
</evidence>
<dbReference type="Proteomes" id="UP000053257">
    <property type="component" value="Unassembled WGS sequence"/>
</dbReference>
<keyword evidence="3" id="KW-1185">Reference proteome</keyword>
<dbReference type="EMBL" id="KN840535">
    <property type="protein sequence ID" value="KIP05745.1"/>
    <property type="molecule type" value="Genomic_DNA"/>
</dbReference>
<dbReference type="HOGENOM" id="CLU_375114_0_0_1"/>
<feature type="compositionally biased region" description="Acidic residues" evidence="1">
    <location>
        <begin position="13"/>
        <end position="26"/>
    </location>
</feature>
<dbReference type="InterPro" id="IPR046521">
    <property type="entry name" value="DUF6698"/>
</dbReference>
<accession>A0A0C3S8Y6</accession>
<protein>
    <submittedName>
        <fullName evidence="2">Uncharacterized protein</fullName>
    </submittedName>
</protein>